<dbReference type="EMBL" id="BGPR01003971">
    <property type="protein sequence ID" value="GBM94455.1"/>
    <property type="molecule type" value="Genomic_DNA"/>
</dbReference>
<dbReference type="AlphaFoldDB" id="A0A4Y2JXH6"/>
<gene>
    <name evidence="1" type="ORF">AVEN_50288_1</name>
</gene>
<protein>
    <submittedName>
        <fullName evidence="1">Uncharacterized protein</fullName>
    </submittedName>
</protein>
<accession>A0A4Y2JXH6</accession>
<dbReference type="OrthoDB" id="6753017at2759"/>
<comment type="caution">
    <text evidence="1">The sequence shown here is derived from an EMBL/GenBank/DDBJ whole genome shotgun (WGS) entry which is preliminary data.</text>
</comment>
<proteinExistence type="predicted"/>
<keyword evidence="2" id="KW-1185">Reference proteome</keyword>
<evidence type="ECO:0000313" key="2">
    <source>
        <dbReference type="Proteomes" id="UP000499080"/>
    </source>
</evidence>
<evidence type="ECO:0000313" key="1">
    <source>
        <dbReference type="EMBL" id="GBM94455.1"/>
    </source>
</evidence>
<sequence>MKTDELRVNNCMDSSEEVSSIEDIYDHHGLSVNINQTSLEENIAAHRGLGMKHVRDSQYDAMAEKCSLCEDYVVTDKCRVGEKGIDGLIKASITRKDGKHELFRGQKKIVLHASCRKKCTRPQSITRILKIAVLDGQPLTSSSTPCLRSSQLEFDFKSKC</sequence>
<reference evidence="1 2" key="1">
    <citation type="journal article" date="2019" name="Sci. Rep.">
        <title>Orb-weaving spider Araneus ventricosus genome elucidates the spidroin gene catalogue.</title>
        <authorList>
            <person name="Kono N."/>
            <person name="Nakamura H."/>
            <person name="Ohtoshi R."/>
            <person name="Moran D.A.P."/>
            <person name="Shinohara A."/>
            <person name="Yoshida Y."/>
            <person name="Fujiwara M."/>
            <person name="Mori M."/>
            <person name="Tomita M."/>
            <person name="Arakawa K."/>
        </authorList>
    </citation>
    <scope>NUCLEOTIDE SEQUENCE [LARGE SCALE GENOMIC DNA]</scope>
</reference>
<name>A0A4Y2JXH6_ARAVE</name>
<organism evidence="1 2">
    <name type="scientific">Araneus ventricosus</name>
    <name type="common">Orbweaver spider</name>
    <name type="synonym">Epeira ventricosa</name>
    <dbReference type="NCBI Taxonomy" id="182803"/>
    <lineage>
        <taxon>Eukaryota</taxon>
        <taxon>Metazoa</taxon>
        <taxon>Ecdysozoa</taxon>
        <taxon>Arthropoda</taxon>
        <taxon>Chelicerata</taxon>
        <taxon>Arachnida</taxon>
        <taxon>Araneae</taxon>
        <taxon>Araneomorphae</taxon>
        <taxon>Entelegynae</taxon>
        <taxon>Araneoidea</taxon>
        <taxon>Araneidae</taxon>
        <taxon>Araneus</taxon>
    </lineage>
</organism>
<dbReference type="Proteomes" id="UP000499080">
    <property type="component" value="Unassembled WGS sequence"/>
</dbReference>